<protein>
    <submittedName>
        <fullName evidence="1">Uncharacterized protein</fullName>
    </submittedName>
</protein>
<name>A0A1B7LBA5_9FIRM</name>
<evidence type="ECO:0000313" key="2">
    <source>
        <dbReference type="Proteomes" id="UP000078532"/>
    </source>
</evidence>
<organism evidence="1 2">
    <name type="scientific">Desulfotomaculum copahuensis</name>
    <dbReference type="NCBI Taxonomy" id="1838280"/>
    <lineage>
        <taxon>Bacteria</taxon>
        <taxon>Bacillati</taxon>
        <taxon>Bacillota</taxon>
        <taxon>Clostridia</taxon>
        <taxon>Eubacteriales</taxon>
        <taxon>Desulfotomaculaceae</taxon>
        <taxon>Desulfotomaculum</taxon>
    </lineage>
</organism>
<dbReference type="Proteomes" id="UP000078532">
    <property type="component" value="Unassembled WGS sequence"/>
</dbReference>
<sequence>MTAPGALPEITGVLESYGVVVPSGGGPDFRCGRGLGAFHRAVGSKNMPKGIILWWRVSRS</sequence>
<evidence type="ECO:0000313" key="1">
    <source>
        <dbReference type="EMBL" id="OAT79768.1"/>
    </source>
</evidence>
<proteinExistence type="predicted"/>
<gene>
    <name evidence="1" type="ORF">A6M21_15055</name>
</gene>
<comment type="caution">
    <text evidence="1">The sequence shown here is derived from an EMBL/GenBank/DDBJ whole genome shotgun (WGS) entry which is preliminary data.</text>
</comment>
<reference evidence="1 2" key="1">
    <citation type="submission" date="2016-04" db="EMBL/GenBank/DDBJ databases">
        <authorList>
            <person name="Evans L.H."/>
            <person name="Alamgir A."/>
            <person name="Owens N."/>
            <person name="Weber N.D."/>
            <person name="Virtaneva K."/>
            <person name="Barbian K."/>
            <person name="Babar A."/>
            <person name="Rosenke K."/>
        </authorList>
    </citation>
    <scope>NUCLEOTIDE SEQUENCE [LARGE SCALE GENOMIC DNA]</scope>
    <source>
        <strain evidence="1 2">LMa1</strain>
    </source>
</reference>
<dbReference type="STRING" id="1838280.A6M21_15055"/>
<keyword evidence="2" id="KW-1185">Reference proteome</keyword>
<dbReference type="AlphaFoldDB" id="A0A1B7LBA5"/>
<accession>A0A1B7LBA5</accession>
<dbReference type="EMBL" id="LYVF01000192">
    <property type="protein sequence ID" value="OAT79768.1"/>
    <property type="molecule type" value="Genomic_DNA"/>
</dbReference>